<keyword evidence="2" id="KW-1185">Reference proteome</keyword>
<organism evidence="1 2">
    <name type="scientific">Ancylomarina longa</name>
    <dbReference type="NCBI Taxonomy" id="2487017"/>
    <lineage>
        <taxon>Bacteria</taxon>
        <taxon>Pseudomonadati</taxon>
        <taxon>Bacteroidota</taxon>
        <taxon>Bacteroidia</taxon>
        <taxon>Marinilabiliales</taxon>
        <taxon>Marinifilaceae</taxon>
        <taxon>Ancylomarina</taxon>
    </lineage>
</organism>
<accession>A0A434AFI8</accession>
<protein>
    <submittedName>
        <fullName evidence="1">Uncharacterized protein</fullName>
    </submittedName>
</protein>
<dbReference type="AlphaFoldDB" id="A0A434AFI8"/>
<evidence type="ECO:0000313" key="2">
    <source>
        <dbReference type="Proteomes" id="UP000282985"/>
    </source>
</evidence>
<name>A0A434AFI8_9BACT</name>
<dbReference type="Proteomes" id="UP000282985">
    <property type="component" value="Unassembled WGS sequence"/>
</dbReference>
<comment type="caution">
    <text evidence="1">The sequence shown here is derived from an EMBL/GenBank/DDBJ whole genome shotgun (WGS) entry which is preliminary data.</text>
</comment>
<dbReference type="EMBL" id="RJJX01000028">
    <property type="protein sequence ID" value="RUT73112.1"/>
    <property type="molecule type" value="Genomic_DNA"/>
</dbReference>
<reference evidence="1 2" key="1">
    <citation type="submission" date="2018-11" db="EMBL/GenBank/DDBJ databases">
        <title>Parancylomarina longa gen. nov., sp. nov., isolated from sediments of southern Okinawa.</title>
        <authorList>
            <person name="Fu T."/>
        </authorList>
    </citation>
    <scope>NUCLEOTIDE SEQUENCE [LARGE SCALE GENOMIC DNA]</scope>
    <source>
        <strain evidence="1 2">T3-2 S1-C</strain>
    </source>
</reference>
<gene>
    <name evidence="1" type="ORF">DLK05_15030</name>
</gene>
<proteinExistence type="predicted"/>
<evidence type="ECO:0000313" key="1">
    <source>
        <dbReference type="EMBL" id="RUT73112.1"/>
    </source>
</evidence>
<sequence length="101" mass="12355">MLQFKLNQKFYLEICENKDKPEMHCNGKCHLKKQILEHEKKESTNEKVLSEKEPLLYLFTTKNYYKPPFYQKPRLLKLLSPQFHPPIFYFDIFHPPRKLNL</sequence>